<keyword evidence="1" id="KW-1133">Transmembrane helix</keyword>
<feature type="transmembrane region" description="Helical" evidence="1">
    <location>
        <begin position="382"/>
        <end position="400"/>
    </location>
</feature>
<dbReference type="RefSeq" id="WP_182299983.1">
    <property type="nucleotide sequence ID" value="NZ_CP041969.1"/>
</dbReference>
<keyword evidence="3" id="KW-1185">Reference proteome</keyword>
<proteinExistence type="predicted"/>
<keyword evidence="1" id="KW-0812">Transmembrane</keyword>
<gene>
    <name evidence="2" type="ORF">FPL14_23150</name>
</gene>
<feature type="transmembrane region" description="Helical" evidence="1">
    <location>
        <begin position="355"/>
        <end position="376"/>
    </location>
</feature>
<evidence type="ECO:0008006" key="4">
    <source>
        <dbReference type="Google" id="ProtNLM"/>
    </source>
</evidence>
<name>A0A7G5C3G0_9BACL</name>
<dbReference type="EMBL" id="CP041969">
    <property type="protein sequence ID" value="QMV43744.1"/>
    <property type="molecule type" value="Genomic_DNA"/>
</dbReference>
<accession>A0A7G5C3G0</accession>
<evidence type="ECO:0000313" key="2">
    <source>
        <dbReference type="EMBL" id="QMV43744.1"/>
    </source>
</evidence>
<feature type="transmembrane region" description="Helical" evidence="1">
    <location>
        <begin position="420"/>
        <end position="442"/>
    </location>
</feature>
<organism evidence="2 3">
    <name type="scientific">Cohnella cholangitidis</name>
    <dbReference type="NCBI Taxonomy" id="2598458"/>
    <lineage>
        <taxon>Bacteria</taxon>
        <taxon>Bacillati</taxon>
        <taxon>Bacillota</taxon>
        <taxon>Bacilli</taxon>
        <taxon>Bacillales</taxon>
        <taxon>Paenibacillaceae</taxon>
        <taxon>Cohnella</taxon>
    </lineage>
</organism>
<evidence type="ECO:0000256" key="1">
    <source>
        <dbReference type="SAM" id="Phobius"/>
    </source>
</evidence>
<evidence type="ECO:0000313" key="3">
    <source>
        <dbReference type="Proteomes" id="UP000515679"/>
    </source>
</evidence>
<keyword evidence="1" id="KW-0472">Membrane</keyword>
<reference evidence="2 3" key="1">
    <citation type="submission" date="2019-07" db="EMBL/GenBank/DDBJ databases">
        <authorList>
            <person name="Kim J.K."/>
            <person name="Cheong H.-M."/>
            <person name="Choi Y."/>
            <person name="Hwang K.J."/>
            <person name="Lee S."/>
            <person name="Choi C."/>
        </authorList>
    </citation>
    <scope>NUCLEOTIDE SEQUENCE [LARGE SCALE GENOMIC DNA]</scope>
    <source>
        <strain evidence="2 3">KS 22</strain>
    </source>
</reference>
<dbReference type="AlphaFoldDB" id="A0A7G5C3G0"/>
<sequence>MSQNRVLTAVLRLRDMNFGAGMGRASQGMDRLRRQTQHTRNQISRFANDSGAQFKKMALGVGGLVTAYAGFNKIGEFISSGVDEAKAMIEQETKLQTIMKNTKGVTDAQIKSVMDYANAQEELGVVGADVQIAGAQQMATFQLQASTIKTLMPAMNDLVAQTKGVNATTQDGVGVGNLMGKVMNGQVGALSKLGINFTKAQEKVLKYGTESQKAATLAEVLKMNVGGVNKALAETDEGKIKQADDQFGALREQVGGVVLMLKTQFARWFVQYIPVIKKNLTFLLDGLVNGLDAAKPHIDRMGANLKQGFEKAKPTLIWLKDKGLPKIKQILGGVVTVAKDVIDFFTTHWTTLKPIVLGVAAALGIWKIAQIGVNLAMNANPVGLVITAIGLLVVGVIELVKHWDAVKRKAIEIWDRMGKLKLIIAAIGGPITAVVIAGLTLIRHWDEVKAKAVSLWEGIKTTFSGVGEFFTNTFQGAVEGIKGFFRPVVDMINMLIDGINNIQVDPPGWVKDLTGMGSFGFDIPRIPEFAMGTAYAKDGLALMHERGGEIRRTSSGEAIIPADKSERLLDKAGGGNVINVNINGSGLTPMQVVNELVPMLKTALANL</sequence>
<dbReference type="Proteomes" id="UP000515679">
    <property type="component" value="Chromosome"/>
</dbReference>
<protein>
    <recommendedName>
        <fullName evidence="4">Phage tail tape measure protein</fullName>
    </recommendedName>
</protein>
<dbReference type="KEGG" id="cchl:FPL14_23150"/>